<organism evidence="1 2">
    <name type="scientific">Sinobaca qinghaiensis</name>
    <dbReference type="NCBI Taxonomy" id="342944"/>
    <lineage>
        <taxon>Bacteria</taxon>
        <taxon>Bacillati</taxon>
        <taxon>Bacillota</taxon>
        <taxon>Bacilli</taxon>
        <taxon>Bacillales</taxon>
        <taxon>Sporolactobacillaceae</taxon>
        <taxon>Sinobaca</taxon>
    </lineage>
</organism>
<sequence length="62" mass="7468">MEQVIETLKRRDAEERIPVLKLEIDYELVTLHDALIQNCMDEIANCKIRLEKFRQELIRLEV</sequence>
<name>A0A419V698_9BACL</name>
<accession>A0A419V698</accession>
<keyword evidence="2" id="KW-1185">Reference proteome</keyword>
<dbReference type="RefSeq" id="WP_120192388.1">
    <property type="nucleotide sequence ID" value="NZ_RAPK01000007.1"/>
</dbReference>
<proteinExistence type="predicted"/>
<evidence type="ECO:0000313" key="2">
    <source>
        <dbReference type="Proteomes" id="UP000285120"/>
    </source>
</evidence>
<dbReference type="Proteomes" id="UP000285120">
    <property type="component" value="Unassembled WGS sequence"/>
</dbReference>
<gene>
    <name evidence="1" type="ORF">ATL39_1213</name>
</gene>
<evidence type="ECO:0000313" key="1">
    <source>
        <dbReference type="EMBL" id="RKD75514.1"/>
    </source>
</evidence>
<dbReference type="EMBL" id="RAPK01000007">
    <property type="protein sequence ID" value="RKD75514.1"/>
    <property type="molecule type" value="Genomic_DNA"/>
</dbReference>
<dbReference type="AlphaFoldDB" id="A0A419V698"/>
<comment type="caution">
    <text evidence="1">The sequence shown here is derived from an EMBL/GenBank/DDBJ whole genome shotgun (WGS) entry which is preliminary data.</text>
</comment>
<reference evidence="1 2" key="1">
    <citation type="submission" date="2018-09" db="EMBL/GenBank/DDBJ databases">
        <title>Genomic Encyclopedia of Archaeal and Bacterial Type Strains, Phase II (KMG-II): from individual species to whole genera.</title>
        <authorList>
            <person name="Goeker M."/>
        </authorList>
    </citation>
    <scope>NUCLEOTIDE SEQUENCE [LARGE SCALE GENOMIC DNA]</scope>
    <source>
        <strain evidence="1 2">DSM 17008</strain>
    </source>
</reference>
<dbReference type="OrthoDB" id="2828299at2"/>
<protein>
    <submittedName>
        <fullName evidence="1">Uncharacterized protein</fullName>
    </submittedName>
</protein>